<dbReference type="SUPFAM" id="SSF46785">
    <property type="entry name" value="Winged helix' DNA-binding domain"/>
    <property type="match status" value="1"/>
</dbReference>
<dbReference type="AlphaFoldDB" id="A0A6L9U8D3"/>
<dbReference type="PANTHER" id="PTHR18964">
    <property type="entry name" value="ROK (REPRESSOR, ORF, KINASE) FAMILY"/>
    <property type="match status" value="1"/>
</dbReference>
<dbReference type="RefSeq" id="WP_163988208.1">
    <property type="nucleotide sequence ID" value="NZ_WUEY01000008.1"/>
</dbReference>
<reference evidence="1 2" key="1">
    <citation type="submission" date="2019-12" db="EMBL/GenBank/DDBJ databases">
        <title>Rhizobium genotypes associated with high levels of biological nitrogen fixation by grain legumes in a temperate-maritime cropping system.</title>
        <authorList>
            <person name="Maluk M."/>
            <person name="Francesc Ferrando Molina F."/>
            <person name="Lopez Del Egido L."/>
            <person name="Lafos M."/>
            <person name="Langarica-Fuentes A."/>
            <person name="Gebre Yohannes G."/>
            <person name="Young M.W."/>
            <person name="Martin P."/>
            <person name="Gantlett R."/>
            <person name="Kenicer G."/>
            <person name="Hawes C."/>
            <person name="Begg G.S."/>
            <person name="Quilliam R.S."/>
            <person name="Squire G.R."/>
            <person name="Poole P.S."/>
            <person name="Young P.W."/>
            <person name="Iannetta P.M."/>
            <person name="James E.K."/>
        </authorList>
    </citation>
    <scope>NUCLEOTIDE SEQUENCE [LARGE SCALE GENOMIC DNA]</scope>
    <source>
        <strain evidence="1 2">JHI1118</strain>
    </source>
</reference>
<proteinExistence type="predicted"/>
<dbReference type="CDD" id="cd23763">
    <property type="entry name" value="ASKHA_ATPase_ROK"/>
    <property type="match status" value="1"/>
</dbReference>
<dbReference type="GO" id="GO:0019262">
    <property type="term" value="P:N-acetylneuraminate catabolic process"/>
    <property type="evidence" value="ECO:0007669"/>
    <property type="project" value="TreeGrafter"/>
</dbReference>
<dbReference type="Proteomes" id="UP000483035">
    <property type="component" value="Unassembled WGS sequence"/>
</dbReference>
<dbReference type="InterPro" id="IPR036390">
    <property type="entry name" value="WH_DNA-bd_sf"/>
</dbReference>
<dbReference type="Gene3D" id="3.30.420.40">
    <property type="match status" value="2"/>
</dbReference>
<dbReference type="Gene3D" id="1.10.10.10">
    <property type="entry name" value="Winged helix-like DNA-binding domain superfamily/Winged helix DNA-binding domain"/>
    <property type="match status" value="1"/>
</dbReference>
<dbReference type="SUPFAM" id="SSF53067">
    <property type="entry name" value="Actin-like ATPase domain"/>
    <property type="match status" value="1"/>
</dbReference>
<dbReference type="GO" id="GO:0009384">
    <property type="term" value="F:N-acylmannosamine kinase activity"/>
    <property type="evidence" value="ECO:0007669"/>
    <property type="project" value="TreeGrafter"/>
</dbReference>
<protein>
    <submittedName>
        <fullName evidence="1">Winged helix-turn-helix transcriptional regulator</fullName>
    </submittedName>
</protein>
<dbReference type="InterPro" id="IPR043129">
    <property type="entry name" value="ATPase_NBD"/>
</dbReference>
<evidence type="ECO:0000313" key="1">
    <source>
        <dbReference type="EMBL" id="NEI71651.1"/>
    </source>
</evidence>
<sequence>MPPDRAPPAPGLGHAQIADHNSRTILEALRRNGPMTRLELAALTGLTAPGVTNVLRRHLAEGLIVEGQRRTQNAQVPSAEYALRPDGAFAIGLRLRRDRVSGMLVDLDGRIRSRASVPRTNADETAIAAAFEELHAAAGPSANLVGIGLALDDYGADDAQKVRQVFPDRLVVAELDTLAAVLAERTVGAGIPEAGMVMVLLEERIRSGLFLHSIPFAGARGRAGRIGGMLTGPDRLQLDRVCSADAYMAAVENPDGGSAEATAAAWIKKAAVHLFDALMAIAGFVAPGKIVLDGDLPSDVIDALIVAMRCVAASQRPESPPPPLPPVTPATFVGDSVLLGAALLPFFDVLLPKRSVAE</sequence>
<dbReference type="InterPro" id="IPR036388">
    <property type="entry name" value="WH-like_DNA-bd_sf"/>
</dbReference>
<dbReference type="InterPro" id="IPR000600">
    <property type="entry name" value="ROK"/>
</dbReference>
<dbReference type="Pfam" id="PF13412">
    <property type="entry name" value="HTH_24"/>
    <property type="match status" value="1"/>
</dbReference>
<gene>
    <name evidence="1" type="ORF">GR212_18880</name>
</gene>
<dbReference type="EMBL" id="WUEY01000008">
    <property type="protein sequence ID" value="NEI71651.1"/>
    <property type="molecule type" value="Genomic_DNA"/>
</dbReference>
<comment type="caution">
    <text evidence="1">The sequence shown here is derived from an EMBL/GenBank/DDBJ whole genome shotgun (WGS) entry which is preliminary data.</text>
</comment>
<accession>A0A6L9U8D3</accession>
<evidence type="ECO:0000313" key="2">
    <source>
        <dbReference type="Proteomes" id="UP000483035"/>
    </source>
</evidence>
<name>A0A6L9U8D3_9HYPH</name>
<dbReference type="PANTHER" id="PTHR18964:SF169">
    <property type="entry name" value="N-ACETYLMANNOSAMINE KINASE"/>
    <property type="match status" value="1"/>
</dbReference>
<organism evidence="1 2">
    <name type="scientific">Rhizobium lusitanum</name>
    <dbReference type="NCBI Taxonomy" id="293958"/>
    <lineage>
        <taxon>Bacteria</taxon>
        <taxon>Pseudomonadati</taxon>
        <taxon>Pseudomonadota</taxon>
        <taxon>Alphaproteobacteria</taxon>
        <taxon>Hyphomicrobiales</taxon>
        <taxon>Rhizobiaceae</taxon>
        <taxon>Rhizobium/Agrobacterium group</taxon>
        <taxon>Rhizobium</taxon>
    </lineage>
</organism>